<feature type="transmembrane region" description="Helical" evidence="1">
    <location>
        <begin position="386"/>
        <end position="410"/>
    </location>
</feature>
<accession>A0A4Y2EEX5</accession>
<feature type="transmembrane region" description="Helical" evidence="1">
    <location>
        <begin position="347"/>
        <end position="366"/>
    </location>
</feature>
<dbReference type="PANTHER" id="PTHR11161:SF0">
    <property type="entry name" value="O-ACYLTRANSFERASE LIKE PROTEIN"/>
    <property type="match status" value="1"/>
</dbReference>
<dbReference type="Pfam" id="PF20146">
    <property type="entry name" value="NRF"/>
    <property type="match status" value="1"/>
</dbReference>
<comment type="caution">
    <text evidence="3">The sequence shown here is derived from an EMBL/GenBank/DDBJ whole genome shotgun (WGS) entry which is preliminary data.</text>
</comment>
<evidence type="ECO:0000259" key="2">
    <source>
        <dbReference type="SMART" id="SM00703"/>
    </source>
</evidence>
<dbReference type="SMART" id="SM00703">
    <property type="entry name" value="NRF"/>
    <property type="match status" value="1"/>
</dbReference>
<dbReference type="Pfam" id="PF01757">
    <property type="entry name" value="Acyl_transf_3"/>
    <property type="match status" value="1"/>
</dbReference>
<dbReference type="AlphaFoldDB" id="A0A4Y2EEX5"/>
<sequence>MVLGCWASMMNMAFMEMKTGNLSCKTVMQCQNTDDANSFQNYDVIKSIKKSAEDINISKNLKLISEEDKNFINAFQDFLPNSINPILLEFLSQSASDKCVQDLQYVFRKLLPPSDWSMKMVDSYGKPESGILLGNFKWFGEYDECLKVYAPPKGKTGLGDFHGKYCTLSIPVKLGKTALPLSTAVCLPDSCSPNATFNGMFNSLPTNFNMTGMNEKVESILSNSTITCKPKPKELTTGAIVVIALLSIIALLAVIGSSITALEHYMRTKAAKEPSYAENTGEKSSLNGDVETASNDGALLLGASNEVSLPAWLENCKPFFNCFCIFTNGEKILNTASAEGQLPCLHGIRFLSMTWVIVCHDYMSVATSVRNPLDSIDYVDNWSFQVIMNGFFSVDSFFVLSGFLVGYLYFQQAAKTDGKIPWLYFYIHRYIRLTPVYMIVLAFFTTVSPFLGSGPLWPDYTVIQACKDSWWWNLLYINNFQNQADECMGWSWYLANDMQFYIISPLFLITLYRWPKIGYSLLGLFFCITFTANFAITYEYDLVAGMANIVEYAQDLQTYLPKLMHFFDKIYIKPYTRVGAYLVGLLLAYIIYKRKQNNSGKLNTITLWIGWLLASGIALACQFGLYHQKLSTIETSFYNALSRIGFSLGLGWVIFVCVIGQGDAVNSILSWKALIPLSRLTYCAYLVHPIVQSTYFGSIRRLIEFNHINVIMLHLGTLFISYAAALVTSLLFESPVIRLERLLRNKLQSGR</sequence>
<keyword evidence="1" id="KW-0472">Membrane</keyword>
<dbReference type="PANTHER" id="PTHR11161">
    <property type="entry name" value="O-ACYLTRANSFERASE"/>
    <property type="match status" value="1"/>
</dbReference>
<evidence type="ECO:0000313" key="3">
    <source>
        <dbReference type="EMBL" id="GBM27693.1"/>
    </source>
</evidence>
<feature type="transmembrane region" description="Helical" evidence="1">
    <location>
        <begin position="671"/>
        <end position="691"/>
    </location>
</feature>
<dbReference type="InterPro" id="IPR002656">
    <property type="entry name" value="Acyl_transf_3_dom"/>
</dbReference>
<feature type="domain" description="Nose resistant-to-fluoxetine protein N-terminal" evidence="2">
    <location>
        <begin position="96"/>
        <end position="220"/>
    </location>
</feature>
<name>A0A4Y2EEX5_ARAVE</name>
<feature type="transmembrane region" description="Helical" evidence="1">
    <location>
        <begin position="574"/>
        <end position="592"/>
    </location>
</feature>
<evidence type="ECO:0000256" key="1">
    <source>
        <dbReference type="SAM" id="Phobius"/>
    </source>
</evidence>
<feature type="transmembrane region" description="Helical" evidence="1">
    <location>
        <begin position="637"/>
        <end position="659"/>
    </location>
</feature>
<dbReference type="Proteomes" id="UP000499080">
    <property type="component" value="Unassembled WGS sequence"/>
</dbReference>
<feature type="transmembrane region" description="Helical" evidence="1">
    <location>
        <begin position="521"/>
        <end position="538"/>
    </location>
</feature>
<dbReference type="GO" id="GO:0016747">
    <property type="term" value="F:acyltransferase activity, transferring groups other than amino-acyl groups"/>
    <property type="evidence" value="ECO:0007669"/>
    <property type="project" value="InterPro"/>
</dbReference>
<feature type="transmembrane region" description="Helical" evidence="1">
    <location>
        <begin position="711"/>
        <end position="732"/>
    </location>
</feature>
<feature type="transmembrane region" description="Helical" evidence="1">
    <location>
        <begin position="238"/>
        <end position="262"/>
    </location>
</feature>
<feature type="transmembrane region" description="Helical" evidence="1">
    <location>
        <begin position="498"/>
        <end position="514"/>
    </location>
</feature>
<dbReference type="OrthoDB" id="118951at2759"/>
<keyword evidence="1" id="KW-1133">Transmembrane helix</keyword>
<keyword evidence="1" id="KW-0812">Transmembrane</keyword>
<dbReference type="InterPro" id="IPR006621">
    <property type="entry name" value="Nose-resist-to-fluoxetine_N"/>
</dbReference>
<protein>
    <submittedName>
        <fullName evidence="3">Nose resistant to fluoxetine protein 6</fullName>
    </submittedName>
</protein>
<feature type="transmembrane region" description="Helical" evidence="1">
    <location>
        <begin position="430"/>
        <end position="451"/>
    </location>
</feature>
<feature type="transmembrane region" description="Helical" evidence="1">
    <location>
        <begin position="604"/>
        <end position="625"/>
    </location>
</feature>
<organism evidence="3 4">
    <name type="scientific">Araneus ventricosus</name>
    <name type="common">Orbweaver spider</name>
    <name type="synonym">Epeira ventricosa</name>
    <dbReference type="NCBI Taxonomy" id="182803"/>
    <lineage>
        <taxon>Eukaryota</taxon>
        <taxon>Metazoa</taxon>
        <taxon>Ecdysozoa</taxon>
        <taxon>Arthropoda</taxon>
        <taxon>Chelicerata</taxon>
        <taxon>Arachnida</taxon>
        <taxon>Araneae</taxon>
        <taxon>Araneomorphae</taxon>
        <taxon>Entelegynae</taxon>
        <taxon>Araneoidea</taxon>
        <taxon>Araneidae</taxon>
        <taxon>Araneus</taxon>
    </lineage>
</organism>
<evidence type="ECO:0000313" key="4">
    <source>
        <dbReference type="Proteomes" id="UP000499080"/>
    </source>
</evidence>
<proteinExistence type="predicted"/>
<reference evidence="3 4" key="1">
    <citation type="journal article" date="2019" name="Sci. Rep.">
        <title>Orb-weaving spider Araneus ventricosus genome elucidates the spidroin gene catalogue.</title>
        <authorList>
            <person name="Kono N."/>
            <person name="Nakamura H."/>
            <person name="Ohtoshi R."/>
            <person name="Moran D.A.P."/>
            <person name="Shinohara A."/>
            <person name="Yoshida Y."/>
            <person name="Fujiwara M."/>
            <person name="Mori M."/>
            <person name="Tomita M."/>
            <person name="Arakawa K."/>
        </authorList>
    </citation>
    <scope>NUCLEOTIDE SEQUENCE [LARGE SCALE GENOMIC DNA]</scope>
</reference>
<gene>
    <name evidence="3" type="primary">nrf-6_15</name>
    <name evidence="3" type="ORF">AVEN_95353_1</name>
</gene>
<keyword evidence="4" id="KW-1185">Reference proteome</keyword>
<dbReference type="InterPro" id="IPR052728">
    <property type="entry name" value="O2_lipid_transport_reg"/>
</dbReference>
<dbReference type="EMBL" id="BGPR01000592">
    <property type="protein sequence ID" value="GBM27693.1"/>
    <property type="molecule type" value="Genomic_DNA"/>
</dbReference>